<organism evidence="2 3">
    <name type="scientific">Mangrovibacillus cuniculi</name>
    <dbReference type="NCBI Taxonomy" id="2593652"/>
    <lineage>
        <taxon>Bacteria</taxon>
        <taxon>Bacillati</taxon>
        <taxon>Bacillota</taxon>
        <taxon>Bacilli</taxon>
        <taxon>Bacillales</taxon>
        <taxon>Bacillaceae</taxon>
        <taxon>Mangrovibacillus</taxon>
    </lineage>
</organism>
<proteinExistence type="predicted"/>
<sequence length="137" mass="15968">MLFREFIVKYREEVLGLSMTDAAKRLSLSKQALNNYEKGTRDIPFDIAIHIKNLYSIPLDEFMKFVEGDNPLASSTRTLELHDRQVESEFEEAVNLLAEFPELRRYLVDLALKDAKIREKKVGSMLTILKELDRYRG</sequence>
<dbReference type="KEGG" id="mcui:G8O30_12255"/>
<evidence type="ECO:0000259" key="1">
    <source>
        <dbReference type="PROSITE" id="PS50943"/>
    </source>
</evidence>
<protein>
    <submittedName>
        <fullName evidence="2">Helix-turn-helix transcriptional regulator</fullName>
    </submittedName>
</protein>
<feature type="domain" description="HTH cro/C1-type" evidence="1">
    <location>
        <begin position="7"/>
        <end position="62"/>
    </location>
</feature>
<dbReference type="SMART" id="SM00530">
    <property type="entry name" value="HTH_XRE"/>
    <property type="match status" value="1"/>
</dbReference>
<name>A0A7S8CCW9_9BACI</name>
<dbReference type="Proteomes" id="UP000593626">
    <property type="component" value="Chromosome"/>
</dbReference>
<dbReference type="CDD" id="cd00093">
    <property type="entry name" value="HTH_XRE"/>
    <property type="match status" value="1"/>
</dbReference>
<dbReference type="Pfam" id="PF01381">
    <property type="entry name" value="HTH_3"/>
    <property type="match status" value="1"/>
</dbReference>
<dbReference type="SUPFAM" id="SSF47413">
    <property type="entry name" value="lambda repressor-like DNA-binding domains"/>
    <property type="match status" value="1"/>
</dbReference>
<reference evidence="2 3" key="1">
    <citation type="submission" date="2019-07" db="EMBL/GenBank/DDBJ databases">
        <title>Genome sequence of 2 isolates from Red Sea Mangroves.</title>
        <authorList>
            <person name="Sefrji F."/>
            <person name="Michoud G."/>
            <person name="Merlino G."/>
            <person name="Daffonchio D."/>
        </authorList>
    </citation>
    <scope>NUCLEOTIDE SEQUENCE [LARGE SCALE GENOMIC DNA]</scope>
    <source>
        <strain evidence="2 3">R1DC41</strain>
    </source>
</reference>
<dbReference type="EMBL" id="CP049742">
    <property type="protein sequence ID" value="QPC47671.1"/>
    <property type="molecule type" value="Genomic_DNA"/>
</dbReference>
<evidence type="ECO:0000313" key="2">
    <source>
        <dbReference type="EMBL" id="QPC47671.1"/>
    </source>
</evidence>
<dbReference type="AlphaFoldDB" id="A0A7S8CCW9"/>
<dbReference type="GO" id="GO:0003677">
    <property type="term" value="F:DNA binding"/>
    <property type="evidence" value="ECO:0007669"/>
    <property type="project" value="InterPro"/>
</dbReference>
<accession>A0A7S8CCW9</accession>
<evidence type="ECO:0000313" key="3">
    <source>
        <dbReference type="Proteomes" id="UP000593626"/>
    </source>
</evidence>
<dbReference type="Gene3D" id="1.10.260.40">
    <property type="entry name" value="lambda repressor-like DNA-binding domains"/>
    <property type="match status" value="1"/>
</dbReference>
<dbReference type="RefSeq" id="WP_239672346.1">
    <property type="nucleotide sequence ID" value="NZ_CP049742.1"/>
</dbReference>
<dbReference type="PROSITE" id="PS50943">
    <property type="entry name" value="HTH_CROC1"/>
    <property type="match status" value="1"/>
</dbReference>
<dbReference type="InterPro" id="IPR001387">
    <property type="entry name" value="Cro/C1-type_HTH"/>
</dbReference>
<dbReference type="InterPro" id="IPR010982">
    <property type="entry name" value="Lambda_DNA-bd_dom_sf"/>
</dbReference>
<gene>
    <name evidence="2" type="ORF">G8O30_12255</name>
</gene>
<keyword evidence="3" id="KW-1185">Reference proteome</keyword>